<dbReference type="Pfam" id="PF00193">
    <property type="entry name" value="Xlink"/>
    <property type="match status" value="1"/>
</dbReference>
<evidence type="ECO:0000259" key="4">
    <source>
        <dbReference type="PROSITE" id="PS50963"/>
    </source>
</evidence>
<organism evidence="5">
    <name type="scientific">viral metagenome</name>
    <dbReference type="NCBI Taxonomy" id="1070528"/>
    <lineage>
        <taxon>unclassified sequences</taxon>
        <taxon>metagenomes</taxon>
        <taxon>organismal metagenomes</taxon>
    </lineage>
</organism>
<dbReference type="Gene3D" id="3.10.100.10">
    <property type="entry name" value="Mannose-Binding Protein A, subunit A"/>
    <property type="match status" value="1"/>
</dbReference>
<keyword evidence="3" id="KW-0472">Membrane</keyword>
<accession>A0A6C0F9M2</accession>
<dbReference type="InterPro" id="IPR016187">
    <property type="entry name" value="CTDL_fold"/>
</dbReference>
<dbReference type="GO" id="GO:0005540">
    <property type="term" value="F:hyaluronic acid binding"/>
    <property type="evidence" value="ECO:0007669"/>
    <property type="project" value="InterPro"/>
</dbReference>
<evidence type="ECO:0000256" key="2">
    <source>
        <dbReference type="SAM" id="MobiDB-lite"/>
    </source>
</evidence>
<feature type="compositionally biased region" description="Low complexity" evidence="2">
    <location>
        <begin position="21"/>
        <end position="34"/>
    </location>
</feature>
<keyword evidence="1" id="KW-1015">Disulfide bond</keyword>
<feature type="domain" description="Link" evidence="4">
    <location>
        <begin position="216"/>
        <end position="315"/>
    </location>
</feature>
<proteinExistence type="predicted"/>
<keyword evidence="3" id="KW-1133">Transmembrane helix</keyword>
<reference evidence="5" key="1">
    <citation type="journal article" date="2020" name="Nature">
        <title>Giant virus diversity and host interactions through global metagenomics.</title>
        <authorList>
            <person name="Schulz F."/>
            <person name="Roux S."/>
            <person name="Paez-Espino D."/>
            <person name="Jungbluth S."/>
            <person name="Walsh D.A."/>
            <person name="Denef V.J."/>
            <person name="McMahon K.D."/>
            <person name="Konstantinidis K.T."/>
            <person name="Eloe-Fadrosh E.A."/>
            <person name="Kyrpides N.C."/>
            <person name="Woyke T."/>
        </authorList>
    </citation>
    <scope>NUCLEOTIDE SEQUENCE</scope>
    <source>
        <strain evidence="5">GVMAG-S-ERX556106-38</strain>
    </source>
</reference>
<dbReference type="SUPFAM" id="SSF56436">
    <property type="entry name" value="C-type lectin-like"/>
    <property type="match status" value="1"/>
</dbReference>
<dbReference type="InterPro" id="IPR016186">
    <property type="entry name" value="C-type_lectin-like/link_sf"/>
</dbReference>
<sequence length="369" mass="40353">MSTTSTKASSSGSNQKGLAFGSSPSGSTSESASGKYNLNFDLSKDPAALTPTGETVPTSLVNEVDLLMENPIPSQDPSVKINVIESEQSNDLRSNWLSNPLVLSALLIGLILIVTIMVYLGGISGTSQDPALESQNSIGQLIMKILFVSIVVLLVLYIIQYMLFYYFGFNITSTMNNLLSSSSEPSVDVNIDQTTKPEPDIPIEEPAPIDPTPVDGPEVFNVSDNVYNYEDAKLICKAYDAELATYSQIEKSYNAGGEWCNYGWSANQLALFPTQQSTYDGLQKIPGHENDCGRPGVNGGYIDNPNVKFGVNCYGIKPKMTPEEEAALASATPYPQTKKDKEMEKKVEQWKKKLDSLMVSPFNYNQWNE</sequence>
<dbReference type="InterPro" id="IPR000538">
    <property type="entry name" value="Link_dom"/>
</dbReference>
<feature type="compositionally biased region" description="Low complexity" evidence="2">
    <location>
        <begin position="1"/>
        <end position="13"/>
    </location>
</feature>
<protein>
    <recommendedName>
        <fullName evidence="4">Link domain-containing protein</fullName>
    </recommendedName>
</protein>
<evidence type="ECO:0000313" key="5">
    <source>
        <dbReference type="EMBL" id="QHT38547.1"/>
    </source>
</evidence>
<feature type="transmembrane region" description="Helical" evidence="3">
    <location>
        <begin position="141"/>
        <end position="167"/>
    </location>
</feature>
<keyword evidence="3" id="KW-0812">Transmembrane</keyword>
<feature type="transmembrane region" description="Helical" evidence="3">
    <location>
        <begin position="101"/>
        <end position="120"/>
    </location>
</feature>
<feature type="region of interest" description="Disordered" evidence="2">
    <location>
        <begin position="192"/>
        <end position="215"/>
    </location>
</feature>
<dbReference type="SMART" id="SM00445">
    <property type="entry name" value="LINK"/>
    <property type="match status" value="1"/>
</dbReference>
<dbReference type="GO" id="GO:0007155">
    <property type="term" value="P:cell adhesion"/>
    <property type="evidence" value="ECO:0007669"/>
    <property type="project" value="InterPro"/>
</dbReference>
<feature type="region of interest" description="Disordered" evidence="2">
    <location>
        <begin position="325"/>
        <end position="346"/>
    </location>
</feature>
<name>A0A6C0F9M2_9ZZZZ</name>
<evidence type="ECO:0000256" key="3">
    <source>
        <dbReference type="SAM" id="Phobius"/>
    </source>
</evidence>
<dbReference type="PROSITE" id="PS50963">
    <property type="entry name" value="LINK_2"/>
    <property type="match status" value="1"/>
</dbReference>
<feature type="compositionally biased region" description="Basic and acidic residues" evidence="2">
    <location>
        <begin position="337"/>
        <end position="346"/>
    </location>
</feature>
<dbReference type="AlphaFoldDB" id="A0A6C0F9M2"/>
<evidence type="ECO:0000256" key="1">
    <source>
        <dbReference type="ARBA" id="ARBA00023157"/>
    </source>
</evidence>
<dbReference type="EMBL" id="MN738832">
    <property type="protein sequence ID" value="QHT38547.1"/>
    <property type="molecule type" value="Genomic_DNA"/>
</dbReference>
<feature type="region of interest" description="Disordered" evidence="2">
    <location>
        <begin position="1"/>
        <end position="36"/>
    </location>
</feature>